<gene>
    <name evidence="1" type="ORF">Tco_0891156</name>
</gene>
<dbReference type="EMBL" id="BQNB010013870">
    <property type="protein sequence ID" value="GJT21219.1"/>
    <property type="molecule type" value="Genomic_DNA"/>
</dbReference>
<keyword evidence="2" id="KW-1185">Reference proteome</keyword>
<dbReference type="Proteomes" id="UP001151760">
    <property type="component" value="Unassembled WGS sequence"/>
</dbReference>
<evidence type="ECO:0000313" key="2">
    <source>
        <dbReference type="Proteomes" id="UP001151760"/>
    </source>
</evidence>
<proteinExistence type="predicted"/>
<evidence type="ECO:0000313" key="1">
    <source>
        <dbReference type="EMBL" id="GJT21219.1"/>
    </source>
</evidence>
<reference evidence="1" key="2">
    <citation type="submission" date="2022-01" db="EMBL/GenBank/DDBJ databases">
        <authorList>
            <person name="Yamashiro T."/>
            <person name="Shiraishi A."/>
            <person name="Satake H."/>
            <person name="Nakayama K."/>
        </authorList>
    </citation>
    <scope>NUCLEOTIDE SEQUENCE</scope>
</reference>
<reference evidence="1" key="1">
    <citation type="journal article" date="2022" name="Int. J. Mol. Sci.">
        <title>Draft Genome of Tanacetum Coccineum: Genomic Comparison of Closely Related Tanacetum-Family Plants.</title>
        <authorList>
            <person name="Yamashiro T."/>
            <person name="Shiraishi A."/>
            <person name="Nakayama K."/>
            <person name="Satake H."/>
        </authorList>
    </citation>
    <scope>NUCLEOTIDE SEQUENCE</scope>
</reference>
<accession>A0ABQ5C848</accession>
<name>A0ABQ5C848_9ASTR</name>
<sequence length="253" mass="29692">MERPSKCEELERVVGRCNWLDMMIVYCQEFANEHRDFALRVNRLNGDMILACEDRGSKEWPLRDLEKEAREMAFKIDSFLLKLMDEEPSYIRDFRGDDRQRGCVIKCEDFVFVHNCYGDRISQKKKQLYDGKQNIVECVFKGGRDKGPTVKVVSTLVVHCEFKRRSQWQHYQYVMSCVGLLICQIGKRDSLCTVDLDVLVSIFVPGKMGEFMKESQGKDIPNLMKLQILGREFELRAQEKEVFIEKLKGNMKF</sequence>
<protein>
    <submittedName>
        <fullName evidence="1">Uncharacterized protein</fullName>
    </submittedName>
</protein>
<comment type="caution">
    <text evidence="1">The sequence shown here is derived from an EMBL/GenBank/DDBJ whole genome shotgun (WGS) entry which is preliminary data.</text>
</comment>
<organism evidence="1 2">
    <name type="scientific">Tanacetum coccineum</name>
    <dbReference type="NCBI Taxonomy" id="301880"/>
    <lineage>
        <taxon>Eukaryota</taxon>
        <taxon>Viridiplantae</taxon>
        <taxon>Streptophyta</taxon>
        <taxon>Embryophyta</taxon>
        <taxon>Tracheophyta</taxon>
        <taxon>Spermatophyta</taxon>
        <taxon>Magnoliopsida</taxon>
        <taxon>eudicotyledons</taxon>
        <taxon>Gunneridae</taxon>
        <taxon>Pentapetalae</taxon>
        <taxon>asterids</taxon>
        <taxon>campanulids</taxon>
        <taxon>Asterales</taxon>
        <taxon>Asteraceae</taxon>
        <taxon>Asteroideae</taxon>
        <taxon>Anthemideae</taxon>
        <taxon>Anthemidinae</taxon>
        <taxon>Tanacetum</taxon>
    </lineage>
</organism>